<dbReference type="Pfam" id="PF18731">
    <property type="entry name" value="HEPN_Swt1"/>
    <property type="match status" value="1"/>
</dbReference>
<dbReference type="Gene3D" id="3.40.50.300">
    <property type="entry name" value="P-loop containing nucleotide triphosphate hydrolases"/>
    <property type="match status" value="1"/>
</dbReference>
<dbReference type="InterPro" id="IPR001650">
    <property type="entry name" value="Helicase_C-like"/>
</dbReference>
<dbReference type="PROSITE" id="PS51192">
    <property type="entry name" value="HELICASE_ATP_BIND_1"/>
    <property type="match status" value="1"/>
</dbReference>
<dbReference type="Gene3D" id="3.40.50.10810">
    <property type="entry name" value="Tandem AAA-ATPase domain"/>
    <property type="match status" value="1"/>
</dbReference>
<gene>
    <name evidence="5" type="primary">rapA_2</name>
    <name evidence="5" type="ORF">PDESU_06168</name>
</gene>
<dbReference type="EMBL" id="CAAHFG010000004">
    <property type="protein sequence ID" value="VGO17570.1"/>
    <property type="molecule type" value="Genomic_DNA"/>
</dbReference>
<dbReference type="AlphaFoldDB" id="A0A6C2UBV2"/>
<dbReference type="SMART" id="SM00487">
    <property type="entry name" value="DEXDc"/>
    <property type="match status" value="1"/>
</dbReference>
<dbReference type="InterPro" id="IPR041650">
    <property type="entry name" value="HEPN_Swt1"/>
</dbReference>
<name>A0A6C2UBV2_PONDE</name>
<feature type="domain" description="Helicase ATP-binding" evidence="3">
    <location>
        <begin position="286"/>
        <end position="470"/>
    </location>
</feature>
<dbReference type="Pfam" id="PF00271">
    <property type="entry name" value="Helicase_C"/>
    <property type="match status" value="1"/>
</dbReference>
<feature type="coiled-coil region" evidence="2">
    <location>
        <begin position="1151"/>
        <end position="1178"/>
    </location>
</feature>
<dbReference type="PROSITE" id="PS51194">
    <property type="entry name" value="HELICASE_CTER"/>
    <property type="match status" value="1"/>
</dbReference>
<dbReference type="InterPro" id="IPR000330">
    <property type="entry name" value="SNF2_N"/>
</dbReference>
<dbReference type="InterPro" id="IPR014001">
    <property type="entry name" value="Helicase_ATP-bd"/>
</dbReference>
<protein>
    <submittedName>
        <fullName evidence="5">RNA polymerase-associated protein RapA</fullName>
    </submittedName>
</protein>
<dbReference type="SMART" id="SM00490">
    <property type="entry name" value="HELICc"/>
    <property type="match status" value="1"/>
</dbReference>
<dbReference type="GO" id="GO:0005524">
    <property type="term" value="F:ATP binding"/>
    <property type="evidence" value="ECO:0007669"/>
    <property type="project" value="InterPro"/>
</dbReference>
<evidence type="ECO:0000313" key="6">
    <source>
        <dbReference type="Proteomes" id="UP000366872"/>
    </source>
</evidence>
<evidence type="ECO:0000256" key="2">
    <source>
        <dbReference type="SAM" id="Coils"/>
    </source>
</evidence>
<dbReference type="InterPro" id="IPR038718">
    <property type="entry name" value="SNF2-like_sf"/>
</dbReference>
<reference evidence="5 6" key="1">
    <citation type="submission" date="2019-04" db="EMBL/GenBank/DDBJ databases">
        <authorList>
            <person name="Van Vliet M D."/>
        </authorList>
    </citation>
    <scope>NUCLEOTIDE SEQUENCE [LARGE SCALE GENOMIC DNA]</scope>
    <source>
        <strain evidence="5 6">F1</strain>
    </source>
</reference>
<dbReference type="InterPro" id="IPR027417">
    <property type="entry name" value="P-loop_NTPase"/>
</dbReference>
<dbReference type="PANTHER" id="PTHR45766">
    <property type="entry name" value="DNA ANNEALING HELICASE AND ENDONUCLEASE ZRANB3 FAMILY MEMBER"/>
    <property type="match status" value="1"/>
</dbReference>
<dbReference type="Proteomes" id="UP000366872">
    <property type="component" value="Unassembled WGS sequence"/>
</dbReference>
<dbReference type="Pfam" id="PF00176">
    <property type="entry name" value="SNF2-rel_dom"/>
    <property type="match status" value="1"/>
</dbReference>
<keyword evidence="6" id="KW-1185">Reference proteome</keyword>
<proteinExistence type="predicted"/>
<feature type="domain" description="Helicase C-terminal" evidence="4">
    <location>
        <begin position="686"/>
        <end position="874"/>
    </location>
</feature>
<accession>A0A6C2UBV2</accession>
<dbReference type="SUPFAM" id="SSF52540">
    <property type="entry name" value="P-loop containing nucleoside triphosphate hydrolases"/>
    <property type="match status" value="2"/>
</dbReference>
<dbReference type="CDD" id="cd18793">
    <property type="entry name" value="SF2_C_SNF"/>
    <property type="match status" value="1"/>
</dbReference>
<dbReference type="GO" id="GO:0016787">
    <property type="term" value="F:hydrolase activity"/>
    <property type="evidence" value="ECO:0007669"/>
    <property type="project" value="UniProtKB-KW"/>
</dbReference>
<evidence type="ECO:0000256" key="1">
    <source>
        <dbReference type="ARBA" id="ARBA00022801"/>
    </source>
</evidence>
<sequence>MIDIAVAGKLSALLQMSSRHLCDWLFDSLPKLDQAWWSALVLPNLSFQQRQRVEQNGITSLSQFDLAALLRILDRNWYEISSRFNLTNQDRNFVKEMQTVRNRWAHMDAHGVDADDVYRDVDTLQRFLKAINAPSGTVDAVKQVKEQIRNAAAPEPEVVKEPELEPAVEPVVPEEPAVESPPSNGIGIGSLVALVSNPEKTGAVMSIDGSDETARYTVFLDGRPQPFYAPQLQLAEQVSDKNLVKLSELHSLLTGLQIRHPSLSTLYSLNAARIDFVPYQFRPALKIIQSDQPRLLIADSVGVGKTIEAGLILRELQARSNVESVLIICPKPLVAERKWELEMKRFDERFVPLDGKALQHCIHETELDGEWPDSHGKAILPYSLLQDEGLLHGKTNGRKKQIGLLDLDPPPKFDLVIVDEAHHVRNSNTFAHQAVSYFCEHAEAVVFLTATPVQMGNNDLYTLLNLLRPDLVIDPETFEHMAEPNPHINNAVNLARAGGENWQENTVEALQRAADTAWGKSILRNNPGYQALIEELGKVPLSRADRVALVRQMEGFHSFSRLINRTRRRDIGAFCTRKPETVAVEFTVAQKKLHDDLLEFQAKALTLMHGAQNIQFMMSTIRRQAASCIFGLAPFITDILQRRLSELEWLESSDDSGDLPEFVKALENEALDIVGSVKALSPEDPKFDALLRIVTEKIKMPNNKLMVFSTFRHTLAYLERKLRQGGIRVGMVHGNVKDEDRLVLRNRFEMHKEDSDTLDVLLFSEVGCEGLDYQFCDMMVNYDLPWNPMRIEQRIGRIDRRGQKSEAVAIYNMITPGTVDADIYNRCLSRIGIFEDSIGECEEILGAITREIRNIADNLELSEEERQSRLEQLADNEVRNIQEQQKLEEREHELFGLRLPNNAPDAELQASESYWLSMASLQRFVHQYLNQRLGKADYILGDKPLKTVRLSQEARSKLLEDYRKLPGSKTPMFRDWEKWLKGAEPHAVITFDSSCAADHREALFVMPLHPLVKQAARYLDVAEPVHTALRVQDADLASGSYPFAIYAWEIKGLRPELRLVPVCNSDEIRQGFFDCLESGASIDPSTHLVPDEEIDSIDKVHHRLWEQEKAEHQAKTAEMVRFRQESLETSHRGRINVIEKQIDNATNAKIRKMKEAQLNNVQADYERKRAELQSAESAADIHARPVVFGTLVVEA</sequence>
<dbReference type="InterPro" id="IPR049730">
    <property type="entry name" value="SNF2/RAD54-like_C"/>
</dbReference>
<organism evidence="5 6">
    <name type="scientific">Pontiella desulfatans</name>
    <dbReference type="NCBI Taxonomy" id="2750659"/>
    <lineage>
        <taxon>Bacteria</taxon>
        <taxon>Pseudomonadati</taxon>
        <taxon>Kiritimatiellota</taxon>
        <taxon>Kiritimatiellia</taxon>
        <taxon>Kiritimatiellales</taxon>
        <taxon>Pontiellaceae</taxon>
        <taxon>Pontiella</taxon>
    </lineage>
</organism>
<feature type="coiled-coil region" evidence="2">
    <location>
        <begin position="845"/>
        <end position="876"/>
    </location>
</feature>
<dbReference type="PANTHER" id="PTHR45766:SF6">
    <property type="entry name" value="SWI_SNF-RELATED MATRIX-ASSOCIATED ACTIN-DEPENDENT REGULATOR OF CHROMATIN SUBFAMILY A-LIKE PROTEIN 1"/>
    <property type="match status" value="1"/>
</dbReference>
<evidence type="ECO:0000259" key="4">
    <source>
        <dbReference type="PROSITE" id="PS51194"/>
    </source>
</evidence>
<evidence type="ECO:0000259" key="3">
    <source>
        <dbReference type="PROSITE" id="PS51192"/>
    </source>
</evidence>
<keyword evidence="2" id="KW-0175">Coiled coil</keyword>
<evidence type="ECO:0000313" key="5">
    <source>
        <dbReference type="EMBL" id="VGO17570.1"/>
    </source>
</evidence>
<dbReference type="RefSeq" id="WP_222847378.1">
    <property type="nucleotide sequence ID" value="NZ_CAAHFG010000004.1"/>
</dbReference>
<keyword evidence="1" id="KW-0378">Hydrolase</keyword>